<keyword evidence="4" id="KW-1133">Transmembrane helix</keyword>
<proteinExistence type="predicted"/>
<dbReference type="EMBL" id="JAENIP010000010">
    <property type="protein sequence ID" value="MBK1844029.1"/>
    <property type="molecule type" value="Genomic_DNA"/>
</dbReference>
<feature type="compositionally biased region" description="Low complexity" evidence="3">
    <location>
        <begin position="146"/>
        <end position="179"/>
    </location>
</feature>
<keyword evidence="4" id="KW-0472">Membrane</keyword>
<accession>A0ABS1FKR3</accession>
<feature type="compositionally biased region" description="Polar residues" evidence="3">
    <location>
        <begin position="130"/>
        <end position="145"/>
    </location>
</feature>
<evidence type="ECO:0000313" key="7">
    <source>
        <dbReference type="Proteomes" id="UP000650005"/>
    </source>
</evidence>
<organism evidence="6 7">
    <name type="scientific">Corynebacterium antarcticum</name>
    <dbReference type="NCBI Taxonomy" id="2800405"/>
    <lineage>
        <taxon>Bacteria</taxon>
        <taxon>Bacillati</taxon>
        <taxon>Actinomycetota</taxon>
        <taxon>Actinomycetes</taxon>
        <taxon>Mycobacteriales</taxon>
        <taxon>Corynebacteriaceae</taxon>
        <taxon>Corynebacterium</taxon>
    </lineage>
</organism>
<dbReference type="Proteomes" id="UP000650005">
    <property type="component" value="Unassembled WGS sequence"/>
</dbReference>
<reference evidence="6" key="1">
    <citation type="submission" date="2021-01" db="EMBL/GenBank/DDBJ databases">
        <title>Characterization of Corynebacterium spp. from penguins.</title>
        <authorList>
            <person name="Svec P."/>
        </authorList>
    </citation>
    <scope>NUCLEOTIDE SEQUENCE</scope>
    <source>
        <strain evidence="6">CCM 8835</strain>
    </source>
</reference>
<keyword evidence="2" id="KW-0186">Copper</keyword>
<keyword evidence="1" id="KW-0732">Signal</keyword>
<feature type="region of interest" description="Disordered" evidence="3">
    <location>
        <begin position="130"/>
        <end position="179"/>
    </location>
</feature>
<dbReference type="Pfam" id="PF04234">
    <property type="entry name" value="CopC"/>
    <property type="match status" value="1"/>
</dbReference>
<dbReference type="PROSITE" id="PS51257">
    <property type="entry name" value="PROKAR_LIPOPROTEIN"/>
    <property type="match status" value="1"/>
</dbReference>
<evidence type="ECO:0000256" key="1">
    <source>
        <dbReference type="ARBA" id="ARBA00022729"/>
    </source>
</evidence>
<dbReference type="SUPFAM" id="SSF81296">
    <property type="entry name" value="E set domains"/>
    <property type="match status" value="1"/>
</dbReference>
<protein>
    <submittedName>
        <fullName evidence="6">Copper resistance protein CopC</fullName>
    </submittedName>
</protein>
<gene>
    <name evidence="6" type="ORF">JIM95_05440</name>
</gene>
<dbReference type="InterPro" id="IPR007348">
    <property type="entry name" value="CopC_dom"/>
</dbReference>
<feature type="transmembrane region" description="Helical" evidence="4">
    <location>
        <begin position="17"/>
        <end position="37"/>
    </location>
</feature>
<feature type="domain" description="CopC" evidence="5">
    <location>
        <begin position="49"/>
        <end position="145"/>
    </location>
</feature>
<evidence type="ECO:0000313" key="6">
    <source>
        <dbReference type="EMBL" id="MBK1844029.1"/>
    </source>
</evidence>
<evidence type="ECO:0000256" key="2">
    <source>
        <dbReference type="ARBA" id="ARBA00023008"/>
    </source>
</evidence>
<keyword evidence="4" id="KW-0812">Transmembrane</keyword>
<name>A0ABS1FKR3_9CORY</name>
<comment type="caution">
    <text evidence="6">The sequence shown here is derived from an EMBL/GenBank/DDBJ whole genome shotgun (WGS) entry which is preliminary data.</text>
</comment>
<sequence>MELIVTRHYGHRHRRRAALVVTALCTPVVVFGCQSGLGPSWSGGVAVAHDVVLDSTPADGATVDEFPREIVLEFSGIPRDSFNTVAVSDTDTSTVLFSDEPALDNQVVSVTVPDDIHPGPGHYTVGFQITSSDGHATRGRTTFTVSDGAASPSEPSGSSPATSSGDSTDRSGSAESPSPVPAVAVGGGLLLLLLMVAGMIIKKRK</sequence>
<feature type="transmembrane region" description="Helical" evidence="4">
    <location>
        <begin position="180"/>
        <end position="201"/>
    </location>
</feature>
<keyword evidence="7" id="KW-1185">Reference proteome</keyword>
<dbReference type="Gene3D" id="2.60.40.1220">
    <property type="match status" value="1"/>
</dbReference>
<evidence type="ECO:0000259" key="5">
    <source>
        <dbReference type="Pfam" id="PF04234"/>
    </source>
</evidence>
<dbReference type="InterPro" id="IPR014755">
    <property type="entry name" value="Cu-Rt/internalin_Ig-like"/>
</dbReference>
<dbReference type="InterPro" id="IPR014756">
    <property type="entry name" value="Ig_E-set"/>
</dbReference>
<evidence type="ECO:0000256" key="4">
    <source>
        <dbReference type="SAM" id="Phobius"/>
    </source>
</evidence>
<evidence type="ECO:0000256" key="3">
    <source>
        <dbReference type="SAM" id="MobiDB-lite"/>
    </source>
</evidence>